<sequence>MADDDSVERVMKMRFVVSMGALLPGFGCYFCIAYTYIFQYDIIANFTENDQCPGVHSDLPPVSYAIGMWTPQRYIWLFIMFLHCPPRIFFLILYRRAFRKSAPKSVLYHRVIYFYSKTMWIELFGLIAVSVFDIKFSFVVHAIAYSIWIISFNFNMLFNTILHHFGGIRQKSEKSEVIWRIKLTMFISGALLSLSTAVSYPLFLAHCLQEAYVAFSIAEYILVGYNSFFYCLSYWEFPRCRLTLGVYEPPKKISCSTTTIVSSNSTISQ</sequence>
<evidence type="ECO:0000259" key="2">
    <source>
        <dbReference type="Pfam" id="PF10277"/>
    </source>
</evidence>
<dbReference type="InterPro" id="IPR039545">
    <property type="entry name" value="PGAP2"/>
</dbReference>
<keyword evidence="1" id="KW-0472">Membrane</keyword>
<evidence type="ECO:0000256" key="1">
    <source>
        <dbReference type="SAM" id="Phobius"/>
    </source>
</evidence>
<dbReference type="PANTHER" id="PTHR12892">
    <property type="entry name" value="FGF RECEPTOR ACTIVATING PROTEIN 1"/>
    <property type="match status" value="1"/>
</dbReference>
<keyword evidence="1" id="KW-1133">Transmembrane helix</keyword>
<name>A0AAD5QZP2_PARTN</name>
<gene>
    <name evidence="3" type="ORF">KIN20_027680</name>
</gene>
<keyword evidence="1" id="KW-0812">Transmembrane</keyword>
<reference evidence="3" key="1">
    <citation type="submission" date="2021-06" db="EMBL/GenBank/DDBJ databases">
        <title>Parelaphostrongylus tenuis whole genome reference sequence.</title>
        <authorList>
            <person name="Garwood T.J."/>
            <person name="Larsen P.A."/>
            <person name="Fountain-Jones N.M."/>
            <person name="Garbe J.R."/>
            <person name="Macchietto M.G."/>
            <person name="Kania S.A."/>
            <person name="Gerhold R.W."/>
            <person name="Richards J.E."/>
            <person name="Wolf T.M."/>
        </authorList>
    </citation>
    <scope>NUCLEOTIDE SEQUENCE</scope>
    <source>
        <strain evidence="3">MNPRO001-30</strain>
        <tissue evidence="3">Meninges</tissue>
    </source>
</reference>
<evidence type="ECO:0000313" key="3">
    <source>
        <dbReference type="EMBL" id="KAJ1366895.1"/>
    </source>
</evidence>
<accession>A0AAD5QZP2</accession>
<protein>
    <recommendedName>
        <fullName evidence="2">CWH43-like N-terminal domain-containing protein</fullName>
    </recommendedName>
</protein>
<feature type="transmembrane region" description="Helical" evidence="1">
    <location>
        <begin position="138"/>
        <end position="162"/>
    </location>
</feature>
<evidence type="ECO:0000313" key="4">
    <source>
        <dbReference type="Proteomes" id="UP001196413"/>
    </source>
</evidence>
<dbReference type="EMBL" id="JAHQIW010005696">
    <property type="protein sequence ID" value="KAJ1366895.1"/>
    <property type="molecule type" value="Genomic_DNA"/>
</dbReference>
<feature type="transmembrane region" description="Helical" evidence="1">
    <location>
        <begin position="211"/>
        <end position="232"/>
    </location>
</feature>
<dbReference type="Proteomes" id="UP001196413">
    <property type="component" value="Unassembled WGS sequence"/>
</dbReference>
<dbReference type="GO" id="GO:0000139">
    <property type="term" value="C:Golgi membrane"/>
    <property type="evidence" value="ECO:0007669"/>
    <property type="project" value="InterPro"/>
</dbReference>
<proteinExistence type="predicted"/>
<dbReference type="PANTHER" id="PTHR12892:SF15">
    <property type="entry name" value="POST-GPI ATTACHMENT TO PROTEINS FACTOR 2-LIKE"/>
    <property type="match status" value="1"/>
</dbReference>
<keyword evidence="4" id="KW-1185">Reference proteome</keyword>
<dbReference type="GO" id="GO:0005789">
    <property type="term" value="C:endoplasmic reticulum membrane"/>
    <property type="evidence" value="ECO:0007669"/>
    <property type="project" value="TreeGrafter"/>
</dbReference>
<feature type="transmembrane region" description="Helical" evidence="1">
    <location>
        <begin position="114"/>
        <end position="132"/>
    </location>
</feature>
<comment type="caution">
    <text evidence="3">The sequence shown here is derived from an EMBL/GenBank/DDBJ whole genome shotgun (WGS) entry which is preliminary data.</text>
</comment>
<feature type="transmembrane region" description="Helical" evidence="1">
    <location>
        <begin position="15"/>
        <end position="37"/>
    </location>
</feature>
<feature type="domain" description="CWH43-like N-terminal" evidence="2">
    <location>
        <begin position="16"/>
        <end position="238"/>
    </location>
</feature>
<feature type="transmembrane region" description="Helical" evidence="1">
    <location>
        <begin position="74"/>
        <end position="94"/>
    </location>
</feature>
<dbReference type="GO" id="GO:0006506">
    <property type="term" value="P:GPI anchor biosynthetic process"/>
    <property type="evidence" value="ECO:0007669"/>
    <property type="project" value="TreeGrafter"/>
</dbReference>
<organism evidence="3 4">
    <name type="scientific">Parelaphostrongylus tenuis</name>
    <name type="common">Meningeal worm</name>
    <dbReference type="NCBI Taxonomy" id="148309"/>
    <lineage>
        <taxon>Eukaryota</taxon>
        <taxon>Metazoa</taxon>
        <taxon>Ecdysozoa</taxon>
        <taxon>Nematoda</taxon>
        <taxon>Chromadorea</taxon>
        <taxon>Rhabditida</taxon>
        <taxon>Rhabditina</taxon>
        <taxon>Rhabditomorpha</taxon>
        <taxon>Strongyloidea</taxon>
        <taxon>Metastrongylidae</taxon>
        <taxon>Parelaphostrongylus</taxon>
    </lineage>
</organism>
<feature type="transmembrane region" description="Helical" evidence="1">
    <location>
        <begin position="183"/>
        <end position="205"/>
    </location>
</feature>
<dbReference type="AlphaFoldDB" id="A0AAD5QZP2"/>
<dbReference type="Pfam" id="PF10277">
    <property type="entry name" value="Frag1"/>
    <property type="match status" value="1"/>
</dbReference>
<dbReference type="InterPro" id="IPR019402">
    <property type="entry name" value="CWH43_N"/>
</dbReference>